<evidence type="ECO:0000256" key="5">
    <source>
        <dbReference type="ARBA" id="ARBA00022605"/>
    </source>
</evidence>
<keyword evidence="5" id="KW-0028">Amino-acid biosynthesis</keyword>
<dbReference type="Proteomes" id="UP001501747">
    <property type="component" value="Unassembled WGS sequence"/>
</dbReference>
<dbReference type="SUPFAM" id="SSF69864">
    <property type="entry name" value="Argininosuccinate synthetase, C-terminal domain"/>
    <property type="match status" value="1"/>
</dbReference>
<dbReference type="RefSeq" id="WP_344881041.1">
    <property type="nucleotide sequence ID" value="NZ_BAABAL010000019.1"/>
</dbReference>
<dbReference type="PANTHER" id="PTHR11587:SF2">
    <property type="entry name" value="ARGININOSUCCINATE SYNTHASE"/>
    <property type="match status" value="1"/>
</dbReference>
<evidence type="ECO:0000313" key="9">
    <source>
        <dbReference type="EMBL" id="GAA4024531.1"/>
    </source>
</evidence>
<evidence type="ECO:0000256" key="1">
    <source>
        <dbReference type="ARBA" id="ARBA00004967"/>
    </source>
</evidence>
<sequence>MSAEFLRAIQANAFGAPLGGAWEREQEAADPLEVVITFDQGVPVALDRETLSVLEALQELNRRAGGLGALALTTAHQALESITLESDLLGFKAEVDRRWAEVVHDLVQNGQMGSPLKQALDTFIASSQSRVSGEVRLHLGEGRALVTGRRCETSLYDLHQALARDFRGHTKDLQKGYA</sequence>
<proteinExistence type="predicted"/>
<name>A0ABP7TDJ0_9PSEU</name>
<reference evidence="10" key="1">
    <citation type="journal article" date="2019" name="Int. J. Syst. Evol. Microbiol.">
        <title>The Global Catalogue of Microorganisms (GCM) 10K type strain sequencing project: providing services to taxonomists for standard genome sequencing and annotation.</title>
        <authorList>
            <consortium name="The Broad Institute Genomics Platform"/>
            <consortium name="The Broad Institute Genome Sequencing Center for Infectious Disease"/>
            <person name="Wu L."/>
            <person name="Ma J."/>
        </authorList>
    </citation>
    <scope>NUCLEOTIDE SEQUENCE [LARGE SCALE GENOMIC DNA]</scope>
    <source>
        <strain evidence="10">JCM 17342</strain>
    </source>
</reference>
<keyword evidence="7" id="KW-0067">ATP-binding</keyword>
<dbReference type="Pfam" id="PF20979">
    <property type="entry name" value="Arginosuc_syn_C"/>
    <property type="match status" value="1"/>
</dbReference>
<comment type="caution">
    <text evidence="9">The sequence shown here is derived from an EMBL/GenBank/DDBJ whole genome shotgun (WGS) entry which is preliminary data.</text>
</comment>
<dbReference type="InterPro" id="IPR024074">
    <property type="entry name" value="AS_cat/multimer_dom_body"/>
</dbReference>
<dbReference type="EMBL" id="BAABAL010000019">
    <property type="protein sequence ID" value="GAA4024531.1"/>
    <property type="molecule type" value="Genomic_DNA"/>
</dbReference>
<comment type="pathway">
    <text evidence="1">Amino-acid biosynthesis; L-arginine biosynthesis; L-arginine from L-ornithine and carbamoyl phosphate: step 2/3.</text>
</comment>
<evidence type="ECO:0000256" key="6">
    <source>
        <dbReference type="ARBA" id="ARBA00022741"/>
    </source>
</evidence>
<keyword evidence="6" id="KW-0547">Nucleotide-binding</keyword>
<evidence type="ECO:0000259" key="8">
    <source>
        <dbReference type="Pfam" id="PF20979"/>
    </source>
</evidence>
<accession>A0ABP7TDJ0</accession>
<evidence type="ECO:0000256" key="2">
    <source>
        <dbReference type="ARBA" id="ARBA00012286"/>
    </source>
</evidence>
<evidence type="ECO:0000256" key="4">
    <source>
        <dbReference type="ARBA" id="ARBA00022598"/>
    </source>
</evidence>
<organism evidence="9 10">
    <name type="scientific">Allokutzneria multivorans</name>
    <dbReference type="NCBI Taxonomy" id="1142134"/>
    <lineage>
        <taxon>Bacteria</taxon>
        <taxon>Bacillati</taxon>
        <taxon>Actinomycetota</taxon>
        <taxon>Actinomycetes</taxon>
        <taxon>Pseudonocardiales</taxon>
        <taxon>Pseudonocardiaceae</taxon>
        <taxon>Allokutzneria</taxon>
    </lineage>
</organism>
<dbReference type="InterPro" id="IPR048268">
    <property type="entry name" value="Arginosuc_syn_C"/>
</dbReference>
<gene>
    <name evidence="9" type="ORF">GCM10022247_56180</name>
</gene>
<dbReference type="Gene3D" id="3.90.1260.10">
    <property type="entry name" value="Argininosuccinate synthetase, chain A, domain 2"/>
    <property type="match status" value="2"/>
</dbReference>
<dbReference type="EC" id="6.3.4.5" evidence="2"/>
<keyword evidence="10" id="KW-1185">Reference proteome</keyword>
<keyword evidence="4" id="KW-0436">Ligase</keyword>
<dbReference type="InterPro" id="IPR001518">
    <property type="entry name" value="Arginosuc_synth"/>
</dbReference>
<feature type="domain" description="Arginosuccinate synthase C-terminal" evidence="8">
    <location>
        <begin position="68"/>
        <end position="161"/>
    </location>
</feature>
<keyword evidence="3" id="KW-0055">Arginine biosynthesis</keyword>
<dbReference type="PANTHER" id="PTHR11587">
    <property type="entry name" value="ARGININOSUCCINATE SYNTHASE"/>
    <property type="match status" value="1"/>
</dbReference>
<protein>
    <recommendedName>
        <fullName evidence="2">argininosuccinate synthase</fullName>
        <ecNumber evidence="2">6.3.4.5</ecNumber>
    </recommendedName>
</protein>
<evidence type="ECO:0000256" key="3">
    <source>
        <dbReference type="ARBA" id="ARBA00022571"/>
    </source>
</evidence>
<evidence type="ECO:0000313" key="10">
    <source>
        <dbReference type="Proteomes" id="UP001501747"/>
    </source>
</evidence>
<evidence type="ECO:0000256" key="7">
    <source>
        <dbReference type="ARBA" id="ARBA00022840"/>
    </source>
</evidence>